<name>U2T496_LEIAQ</name>
<dbReference type="HOGENOM" id="CLU_3177146_0_0_11"/>
<dbReference type="AlphaFoldDB" id="U2T496"/>
<gene>
    <name evidence="1" type="ORF">N136_04145</name>
</gene>
<sequence length="46" mass="4727">RGLLVDDIPRTDGDLVALSDHLAELERATATAVSPAAAGPTGRMEP</sequence>
<evidence type="ECO:0000313" key="2">
    <source>
        <dbReference type="Proteomes" id="UP000016605"/>
    </source>
</evidence>
<proteinExistence type="predicted"/>
<protein>
    <submittedName>
        <fullName evidence="1">Uncharacterized protein</fullName>
    </submittedName>
</protein>
<comment type="caution">
    <text evidence="1">The sequence shown here is derived from an EMBL/GenBank/DDBJ whole genome shotgun (WGS) entry which is preliminary data.</text>
</comment>
<reference evidence="1 2" key="1">
    <citation type="submission" date="2013-08" db="EMBL/GenBank/DDBJ databases">
        <authorList>
            <person name="Weinstock G."/>
            <person name="Sodergren E."/>
            <person name="Wylie T."/>
            <person name="Fulton L."/>
            <person name="Fulton R."/>
            <person name="Fronick C."/>
            <person name="O'Laughlin M."/>
            <person name="Godfrey J."/>
            <person name="Miner T."/>
            <person name="Herter B."/>
            <person name="Appelbaum E."/>
            <person name="Cordes M."/>
            <person name="Lek S."/>
            <person name="Wollam A."/>
            <person name="Pepin K.H."/>
            <person name="Palsikar V.B."/>
            <person name="Mitreva M."/>
            <person name="Wilson R.K."/>
        </authorList>
    </citation>
    <scope>NUCLEOTIDE SEQUENCE [LARGE SCALE GENOMIC DNA]</scope>
    <source>
        <strain evidence="1 2">ATCC 14665</strain>
    </source>
</reference>
<evidence type="ECO:0000313" key="1">
    <source>
        <dbReference type="EMBL" id="ERK69532.1"/>
    </source>
</evidence>
<accession>U2T496</accession>
<feature type="non-terminal residue" evidence="1">
    <location>
        <position position="1"/>
    </location>
</feature>
<dbReference type="Proteomes" id="UP000016605">
    <property type="component" value="Unassembled WGS sequence"/>
</dbReference>
<organism evidence="1 2">
    <name type="scientific">Leifsonia aquatica ATCC 14665</name>
    <dbReference type="NCBI Taxonomy" id="1358026"/>
    <lineage>
        <taxon>Bacteria</taxon>
        <taxon>Bacillati</taxon>
        <taxon>Actinomycetota</taxon>
        <taxon>Actinomycetes</taxon>
        <taxon>Micrococcales</taxon>
        <taxon>Microbacteriaceae</taxon>
        <taxon>Leifsonia</taxon>
    </lineage>
</organism>
<dbReference type="EMBL" id="AWVQ01000679">
    <property type="protein sequence ID" value="ERK69532.1"/>
    <property type="molecule type" value="Genomic_DNA"/>
</dbReference>